<accession>A0ABV9S7Y0</accession>
<evidence type="ECO:0000256" key="6">
    <source>
        <dbReference type="SAM" id="MobiDB-lite"/>
    </source>
</evidence>
<dbReference type="PROSITE" id="PS00606">
    <property type="entry name" value="KS3_1"/>
    <property type="match status" value="1"/>
</dbReference>
<dbReference type="InterPro" id="IPR036291">
    <property type="entry name" value="NAD(P)-bd_dom_sf"/>
</dbReference>
<sequence>MNHQGIDADGVEPIAIVGMAARVPGANDLDQFWHNLVDGVESITFYSRAEQLALGVTEEELDDPSWVSAAPVVDRMEYFDAGLFGMTAREAELTNPQHRLFLEVAHTALEHAGYDPHNHTGSVGVYAGTGADHYQWTNLARNAALWDAAAGNLGISSSNYPDYVATLVSYKLNLRGPSLTVHTACSTSLVAVHLAVESLRNGECDVAIGGGVCVELPHGRGYQGLEGYTSPDGHCRPFDARANGTLWGSGAGVVVLKRLSDARADGDTVHGLVLGNAINNDGADKVAFSAPSVAGQVGCVAQAIAVAGVDPRTVGYVEAHGTGTALGDPIEFTALSTAYGQGSGGRPADRQWCGLGSVKSNIGHLSQAAGVIGLIKAVLALEHRLIPPTINFDSLNPAIDLTNSPFHINTALAKWQTDGTPRRAGVSSFGIGGTNAHLVLQEAPDVPVRPARTRPAHLLAVSAHDATALGAACERLAGHLERNPDADLADVAHTLRTGRTAHPHRAIVVARDPEAAVDALRDRRLRTGRVADVAPEVALLFSGQGSQYAGMGAELYRSEPVFRTAIDECALLLAPELADTDVRDLMFPPEGDKESADELLRQTRYAQPALFALEYALAMLWRDRGLTPDAMVGHSVGEYVAATVAGVFTLPDALRLVATRGRLMQSMPPGEMLAVQLDEDSVEPLLAGTGVTVATVNAPGTCVVAGPADGIAEVADALSARGVSGKRLRTSHAFHSAMMDPVLDEFAAAVAAVPRNAPGVRFLSNVTGDWITDEQATDPAYWASHLRSPVRFGACVATLLAAGTWSLVECGPGRQLAGLARKQLPKDAIAVHSLPGQNERAGDVATLYTGAGQLWVGGVQLDLLGPPGRRVPLPTYPYQRVRYWVEPDPPGSAPAPSGPAPVTRRGPLPLDEWFAVPAWHQLAPLSGPETATGEWLVVAEGPRGTALAEALRAAGAAVTEVPPAGLADREACEALVAGGVPDRIVHAAALDAAQAGTDLDRAWLAQDTGFFSLLALAQALAGRNVSGQVRLDVLSSGTEDVLGGELTHPEQATLDGIARVLPLELPWLTVRRVDAPAGHADAARLATELCADPERADVEREDPGRTLALRGGRRWTGGYRGVPLSGDRSGGLRDGGRYLITGGLGGVGISLAEDLASRHRARLVLLSRSGLPDRDEWDRHLAVHGTDGRTGRAIAAIRRMEAAGATVLVAAADVTDPAALLAVRERVVAELGGLDGIVHAAGLPGGGMAEVKQRQVAVDVLAPKLAGTLALRQAFGDLALDFVVLCSSVTGVAGGFGQVDYCAANAFLDAYARGEHGWPCRVLSLDWGGWLEVGMAVETAAPPAEPDLVALDAIDHPVLRHRGAHACWGTIDPAALWLLDEHRIAGVGVVPGTGHLDCARAALAACLPAPDGDAVLELSDVVFLEPLSVPDGTVAEYRVELAPDGVDAAAGTGFVVTSRRDGVRREHVRGTGRWVSAGARPTTDLAALRARCAPVTEDAGNPFRTGGRTSMLTFGPRWAALGDTRTGTDEELAEVRAPEAALADLERWVLHPALLDVATSFGSRGEGSYLPLSYGRVTVRGPLPSRFVSHLRYTADGADADTETGVLTADLSLLDESGTELVSVADFVLRRVDTTEVSSGVTGTGQARTGQAAPADERGIRPADGAEAFRRVLAADLGPQVVVNTETVADLLARISDTTTESIAAQDTVAESGDPADEPARATELEATIAGVWARMLGVERVGVDDDFFDLGGNSLVAVQLIAQLRKAVGVRLPMRILFEQPTVAGLATRVEQLRAKDRAQDGDAIPKLARRAKS</sequence>
<keyword evidence="2" id="KW-0597">Phosphoprotein</keyword>
<dbReference type="SUPFAM" id="SSF55048">
    <property type="entry name" value="Probable ACP-binding domain of malonyl-CoA ACP transacylase"/>
    <property type="match status" value="1"/>
</dbReference>
<organism evidence="10 11">
    <name type="scientific">Actinophytocola glycyrrhizae</name>
    <dbReference type="NCBI Taxonomy" id="2044873"/>
    <lineage>
        <taxon>Bacteria</taxon>
        <taxon>Bacillati</taxon>
        <taxon>Actinomycetota</taxon>
        <taxon>Actinomycetes</taxon>
        <taxon>Pseudonocardiales</taxon>
        <taxon>Pseudonocardiaceae</taxon>
    </lineage>
</organism>
<dbReference type="PROSITE" id="PS52004">
    <property type="entry name" value="KS3_2"/>
    <property type="match status" value="1"/>
</dbReference>
<feature type="region of interest" description="C-terminal hotdog fold" evidence="5">
    <location>
        <begin position="1493"/>
        <end position="1638"/>
    </location>
</feature>
<keyword evidence="11" id="KW-1185">Reference proteome</keyword>
<dbReference type="InterPro" id="IPR020841">
    <property type="entry name" value="PKS_Beta-ketoAc_synthase_dom"/>
</dbReference>
<dbReference type="Proteomes" id="UP001595859">
    <property type="component" value="Unassembled WGS sequence"/>
</dbReference>
<dbReference type="InterPro" id="IPR016039">
    <property type="entry name" value="Thiolase-like"/>
</dbReference>
<dbReference type="SMART" id="SM00827">
    <property type="entry name" value="PKS_AT"/>
    <property type="match status" value="1"/>
</dbReference>
<dbReference type="InterPro" id="IPR057326">
    <property type="entry name" value="KR_dom"/>
</dbReference>
<evidence type="ECO:0000256" key="1">
    <source>
        <dbReference type="ARBA" id="ARBA00022450"/>
    </source>
</evidence>
<dbReference type="InterPro" id="IPR006162">
    <property type="entry name" value="Ppantetheine_attach_site"/>
</dbReference>
<dbReference type="SMART" id="SM00822">
    <property type="entry name" value="PKS_KR"/>
    <property type="match status" value="1"/>
</dbReference>
<dbReference type="InterPro" id="IPR018201">
    <property type="entry name" value="Ketoacyl_synth_AS"/>
</dbReference>
<feature type="domain" description="Carrier" evidence="7">
    <location>
        <begin position="1720"/>
        <end position="1795"/>
    </location>
</feature>
<evidence type="ECO:0000259" key="7">
    <source>
        <dbReference type="PROSITE" id="PS50075"/>
    </source>
</evidence>
<dbReference type="SMART" id="SM00825">
    <property type="entry name" value="PKS_KS"/>
    <property type="match status" value="1"/>
</dbReference>
<dbReference type="RefSeq" id="WP_378059879.1">
    <property type="nucleotide sequence ID" value="NZ_JBHSIS010000020.1"/>
</dbReference>
<dbReference type="InterPro" id="IPR014030">
    <property type="entry name" value="Ketoacyl_synth_N"/>
</dbReference>
<keyword evidence="4" id="KW-0012">Acyltransferase</keyword>
<dbReference type="Gene3D" id="3.40.50.720">
    <property type="entry name" value="NAD(P)-binding Rossmann-like Domain"/>
    <property type="match status" value="1"/>
</dbReference>
<dbReference type="PROSITE" id="PS00012">
    <property type="entry name" value="PHOSPHOPANTETHEINE"/>
    <property type="match status" value="1"/>
</dbReference>
<dbReference type="Gene3D" id="3.40.366.10">
    <property type="entry name" value="Malonyl-Coenzyme A Acyl Carrier Protein, domain 2"/>
    <property type="match status" value="1"/>
</dbReference>
<dbReference type="Pfam" id="PF21089">
    <property type="entry name" value="PKS_DH_N"/>
    <property type="match status" value="1"/>
</dbReference>
<dbReference type="SUPFAM" id="SSF51735">
    <property type="entry name" value="NAD(P)-binding Rossmann-fold domains"/>
    <property type="match status" value="2"/>
</dbReference>
<feature type="domain" description="PKS/mFAS DH" evidence="9">
    <location>
        <begin position="1346"/>
        <end position="1638"/>
    </location>
</feature>
<dbReference type="Gene3D" id="3.10.129.110">
    <property type="entry name" value="Polyketide synthase dehydratase"/>
    <property type="match status" value="1"/>
</dbReference>
<reference evidence="11" key="1">
    <citation type="journal article" date="2019" name="Int. J. Syst. Evol. Microbiol.">
        <title>The Global Catalogue of Microorganisms (GCM) 10K type strain sequencing project: providing services to taxonomists for standard genome sequencing and annotation.</title>
        <authorList>
            <consortium name="The Broad Institute Genomics Platform"/>
            <consortium name="The Broad Institute Genome Sequencing Center for Infectious Disease"/>
            <person name="Wu L."/>
            <person name="Ma J."/>
        </authorList>
    </citation>
    <scope>NUCLEOTIDE SEQUENCE [LARGE SCALE GENOMIC DNA]</scope>
    <source>
        <strain evidence="11">ZS-22-S1</strain>
    </source>
</reference>
<dbReference type="InterPro" id="IPR014031">
    <property type="entry name" value="Ketoacyl_synth_C"/>
</dbReference>
<evidence type="ECO:0000259" key="8">
    <source>
        <dbReference type="PROSITE" id="PS52004"/>
    </source>
</evidence>
<evidence type="ECO:0000256" key="3">
    <source>
        <dbReference type="ARBA" id="ARBA00022679"/>
    </source>
</evidence>
<feature type="region of interest" description="Disordered" evidence="6">
    <location>
        <begin position="1639"/>
        <end position="1659"/>
    </location>
</feature>
<keyword evidence="1" id="KW-0596">Phosphopantetheine</keyword>
<dbReference type="Gene3D" id="3.30.70.3290">
    <property type="match status" value="1"/>
</dbReference>
<proteinExistence type="predicted"/>
<dbReference type="SUPFAM" id="SSF52151">
    <property type="entry name" value="FabD/lysophospholipase-like"/>
    <property type="match status" value="1"/>
</dbReference>
<dbReference type="Pfam" id="PF14765">
    <property type="entry name" value="PS-DH"/>
    <property type="match status" value="1"/>
</dbReference>
<evidence type="ECO:0000256" key="5">
    <source>
        <dbReference type="PROSITE-ProRule" id="PRU01363"/>
    </source>
</evidence>
<dbReference type="InterPro" id="IPR014043">
    <property type="entry name" value="Acyl_transferase_dom"/>
</dbReference>
<dbReference type="EMBL" id="JBHSIS010000020">
    <property type="protein sequence ID" value="MFC4857843.1"/>
    <property type="molecule type" value="Genomic_DNA"/>
</dbReference>
<evidence type="ECO:0000313" key="11">
    <source>
        <dbReference type="Proteomes" id="UP001595859"/>
    </source>
</evidence>
<dbReference type="InterPro" id="IPR020806">
    <property type="entry name" value="PKS_PP-bd"/>
</dbReference>
<evidence type="ECO:0000313" key="10">
    <source>
        <dbReference type="EMBL" id="MFC4857843.1"/>
    </source>
</evidence>
<dbReference type="InterPro" id="IPR049551">
    <property type="entry name" value="PKS_DH_C"/>
</dbReference>
<protein>
    <submittedName>
        <fullName evidence="10">SDR family NAD(P)-dependent oxidoreductase</fullName>
    </submittedName>
</protein>
<name>A0ABV9S7Y0_9PSEU</name>
<dbReference type="Pfam" id="PF02801">
    <property type="entry name" value="Ketoacyl-synt_C"/>
    <property type="match status" value="1"/>
</dbReference>
<dbReference type="SMART" id="SM00823">
    <property type="entry name" value="PKS_PP"/>
    <property type="match status" value="1"/>
</dbReference>
<dbReference type="Pfam" id="PF22621">
    <property type="entry name" value="CurL-like_PKS_C"/>
    <property type="match status" value="1"/>
</dbReference>
<dbReference type="PROSITE" id="PS50075">
    <property type="entry name" value="CARRIER"/>
    <property type="match status" value="1"/>
</dbReference>
<keyword evidence="3" id="KW-0808">Transferase</keyword>
<feature type="region of interest" description="N-terminal hotdog fold" evidence="5">
    <location>
        <begin position="1346"/>
        <end position="1479"/>
    </location>
</feature>
<dbReference type="Pfam" id="PF00550">
    <property type="entry name" value="PP-binding"/>
    <property type="match status" value="1"/>
</dbReference>
<dbReference type="InterPro" id="IPR050091">
    <property type="entry name" value="PKS_NRPS_Biosynth_Enz"/>
</dbReference>
<evidence type="ECO:0000259" key="9">
    <source>
        <dbReference type="PROSITE" id="PS52019"/>
    </source>
</evidence>
<feature type="active site" description="Proton donor; for dehydratase activity" evidence="5">
    <location>
        <position position="1556"/>
    </location>
</feature>
<evidence type="ECO:0000256" key="4">
    <source>
        <dbReference type="ARBA" id="ARBA00023315"/>
    </source>
</evidence>
<dbReference type="CDD" id="cd08953">
    <property type="entry name" value="KR_2_SDR_x"/>
    <property type="match status" value="1"/>
</dbReference>
<dbReference type="InterPro" id="IPR049900">
    <property type="entry name" value="PKS_mFAS_DH"/>
</dbReference>
<dbReference type="SUPFAM" id="SSF53901">
    <property type="entry name" value="Thiolase-like"/>
    <property type="match status" value="1"/>
</dbReference>
<dbReference type="SMART" id="SM00826">
    <property type="entry name" value="PKS_DH"/>
    <property type="match status" value="1"/>
</dbReference>
<dbReference type="InterPro" id="IPR020807">
    <property type="entry name" value="PKS_DH"/>
</dbReference>
<dbReference type="CDD" id="cd00833">
    <property type="entry name" value="PKS"/>
    <property type="match status" value="1"/>
</dbReference>
<dbReference type="PANTHER" id="PTHR43775:SF51">
    <property type="entry name" value="INACTIVE PHENOLPHTHIOCEROL SYNTHESIS POLYKETIDE SYNTHASE TYPE I PKS1-RELATED"/>
    <property type="match status" value="1"/>
</dbReference>
<dbReference type="Pfam" id="PF00698">
    <property type="entry name" value="Acyl_transf_1"/>
    <property type="match status" value="1"/>
</dbReference>
<dbReference type="InterPro" id="IPR049552">
    <property type="entry name" value="PKS_DH_N"/>
</dbReference>
<dbReference type="PROSITE" id="PS52019">
    <property type="entry name" value="PKS_MFAS_DH"/>
    <property type="match status" value="1"/>
</dbReference>
<dbReference type="Pfam" id="PF08659">
    <property type="entry name" value="KR"/>
    <property type="match status" value="1"/>
</dbReference>
<dbReference type="Gene3D" id="3.40.50.1820">
    <property type="entry name" value="alpha/beta hydrolase"/>
    <property type="match status" value="1"/>
</dbReference>
<feature type="active site" description="Proton acceptor; for dehydratase activity" evidence="5">
    <location>
        <position position="1382"/>
    </location>
</feature>
<dbReference type="InterPro" id="IPR013968">
    <property type="entry name" value="PKS_KR"/>
</dbReference>
<evidence type="ECO:0000256" key="2">
    <source>
        <dbReference type="ARBA" id="ARBA00022553"/>
    </source>
</evidence>
<dbReference type="InterPro" id="IPR042104">
    <property type="entry name" value="PKS_dehydratase_sf"/>
</dbReference>
<dbReference type="InterPro" id="IPR016036">
    <property type="entry name" value="Malonyl_transacylase_ACP-bd"/>
</dbReference>
<dbReference type="InterPro" id="IPR009081">
    <property type="entry name" value="PP-bd_ACP"/>
</dbReference>
<comment type="caution">
    <text evidence="10">The sequence shown here is derived from an EMBL/GenBank/DDBJ whole genome shotgun (WGS) entry which is preliminary data.</text>
</comment>
<dbReference type="Gene3D" id="3.40.47.10">
    <property type="match status" value="1"/>
</dbReference>
<dbReference type="InterPro" id="IPR036736">
    <property type="entry name" value="ACP-like_sf"/>
</dbReference>
<gene>
    <name evidence="10" type="ORF">ACFPCV_30450</name>
</gene>
<dbReference type="InterPro" id="IPR016035">
    <property type="entry name" value="Acyl_Trfase/lysoPLipase"/>
</dbReference>
<dbReference type="Pfam" id="PF00109">
    <property type="entry name" value="ketoacyl-synt"/>
    <property type="match status" value="1"/>
</dbReference>
<dbReference type="Gene3D" id="3.30.70.250">
    <property type="entry name" value="Malonyl-CoA ACP transacylase, ACP-binding"/>
    <property type="match status" value="1"/>
</dbReference>
<dbReference type="PANTHER" id="PTHR43775">
    <property type="entry name" value="FATTY ACID SYNTHASE"/>
    <property type="match status" value="1"/>
</dbReference>
<feature type="domain" description="Ketosynthase family 3 (KS3)" evidence="8">
    <location>
        <begin position="11"/>
        <end position="442"/>
    </location>
</feature>
<dbReference type="SUPFAM" id="SSF47336">
    <property type="entry name" value="ACP-like"/>
    <property type="match status" value="1"/>
</dbReference>
<dbReference type="InterPro" id="IPR029058">
    <property type="entry name" value="AB_hydrolase_fold"/>
</dbReference>
<dbReference type="InterPro" id="IPR001227">
    <property type="entry name" value="Ac_transferase_dom_sf"/>
</dbReference>